<dbReference type="Pfam" id="PF07714">
    <property type="entry name" value="PK_Tyr_Ser-Thr"/>
    <property type="match status" value="1"/>
</dbReference>
<organism evidence="19 20">
    <name type="scientific">Stylosanthes scabra</name>
    <dbReference type="NCBI Taxonomy" id="79078"/>
    <lineage>
        <taxon>Eukaryota</taxon>
        <taxon>Viridiplantae</taxon>
        <taxon>Streptophyta</taxon>
        <taxon>Embryophyta</taxon>
        <taxon>Tracheophyta</taxon>
        <taxon>Spermatophyta</taxon>
        <taxon>Magnoliopsida</taxon>
        <taxon>eudicotyledons</taxon>
        <taxon>Gunneridae</taxon>
        <taxon>Pentapetalae</taxon>
        <taxon>rosids</taxon>
        <taxon>fabids</taxon>
        <taxon>Fabales</taxon>
        <taxon>Fabaceae</taxon>
        <taxon>Papilionoideae</taxon>
        <taxon>50 kb inversion clade</taxon>
        <taxon>dalbergioids sensu lato</taxon>
        <taxon>Dalbergieae</taxon>
        <taxon>Pterocarpus clade</taxon>
        <taxon>Stylosanthes</taxon>
    </lineage>
</organism>
<evidence type="ECO:0008006" key="21">
    <source>
        <dbReference type="Google" id="ProtNLM"/>
    </source>
</evidence>
<dbReference type="InterPro" id="IPR011009">
    <property type="entry name" value="Kinase-like_dom_sf"/>
</dbReference>
<dbReference type="PROSITE" id="PS00108">
    <property type="entry name" value="PROTEIN_KINASE_ST"/>
    <property type="match status" value="1"/>
</dbReference>
<dbReference type="PROSITE" id="PS50011">
    <property type="entry name" value="PROTEIN_KINASE_DOM"/>
    <property type="match status" value="1"/>
</dbReference>
<dbReference type="Pfam" id="PF01657">
    <property type="entry name" value="Stress-antifung"/>
    <property type="match status" value="2"/>
</dbReference>
<evidence type="ECO:0000256" key="6">
    <source>
        <dbReference type="ARBA" id="ARBA00022737"/>
    </source>
</evidence>
<evidence type="ECO:0000256" key="13">
    <source>
        <dbReference type="ARBA" id="ARBA00023180"/>
    </source>
</evidence>
<feature type="chain" id="PRO_5047220501" description="Cysteine-rich receptor-like protein kinase 10" evidence="16">
    <location>
        <begin position="37"/>
        <end position="679"/>
    </location>
</feature>
<keyword evidence="20" id="KW-1185">Reference proteome</keyword>
<keyword evidence="10 15" id="KW-1133">Transmembrane helix</keyword>
<keyword evidence="2" id="KW-0723">Serine/threonine-protein kinase</keyword>
<keyword evidence="3" id="KW-0808">Transferase</keyword>
<evidence type="ECO:0000259" key="17">
    <source>
        <dbReference type="PROSITE" id="PS50011"/>
    </source>
</evidence>
<evidence type="ECO:0000256" key="4">
    <source>
        <dbReference type="ARBA" id="ARBA00022692"/>
    </source>
</evidence>
<protein>
    <recommendedName>
        <fullName evidence="21">Cysteine-rich receptor-like protein kinase 10</fullName>
    </recommendedName>
</protein>
<name>A0ABU6UMU2_9FABA</name>
<dbReference type="SMART" id="SM00220">
    <property type="entry name" value="S_TKc"/>
    <property type="match status" value="1"/>
</dbReference>
<feature type="signal peptide" evidence="16">
    <location>
        <begin position="1"/>
        <end position="36"/>
    </location>
</feature>
<dbReference type="InterPro" id="IPR038408">
    <property type="entry name" value="GNK2_sf"/>
</dbReference>
<evidence type="ECO:0000256" key="16">
    <source>
        <dbReference type="SAM" id="SignalP"/>
    </source>
</evidence>
<keyword evidence="9" id="KW-0067">ATP-binding</keyword>
<dbReference type="Proteomes" id="UP001341840">
    <property type="component" value="Unassembled WGS sequence"/>
</dbReference>
<dbReference type="Gene3D" id="3.30.430.20">
    <property type="entry name" value="Gnk2 domain, C-X8-C-X2-C motif"/>
    <property type="match status" value="2"/>
</dbReference>
<dbReference type="CDD" id="cd23509">
    <property type="entry name" value="Gnk2-like"/>
    <property type="match status" value="2"/>
</dbReference>
<evidence type="ECO:0000256" key="8">
    <source>
        <dbReference type="ARBA" id="ARBA00022777"/>
    </source>
</evidence>
<evidence type="ECO:0000256" key="1">
    <source>
        <dbReference type="ARBA" id="ARBA00004167"/>
    </source>
</evidence>
<evidence type="ECO:0000256" key="2">
    <source>
        <dbReference type="ARBA" id="ARBA00022527"/>
    </source>
</evidence>
<evidence type="ECO:0000256" key="3">
    <source>
        <dbReference type="ARBA" id="ARBA00022679"/>
    </source>
</evidence>
<feature type="domain" description="Gnk2-homologous" evidence="18">
    <location>
        <begin position="42"/>
        <end position="146"/>
    </location>
</feature>
<keyword evidence="5 16" id="KW-0732">Signal</keyword>
<evidence type="ECO:0000313" key="19">
    <source>
        <dbReference type="EMBL" id="MED6162637.1"/>
    </source>
</evidence>
<dbReference type="Pfam" id="PF11883">
    <property type="entry name" value="DUF3403"/>
    <property type="match status" value="1"/>
</dbReference>
<keyword evidence="6" id="KW-0677">Repeat</keyword>
<dbReference type="Gene3D" id="3.30.200.20">
    <property type="entry name" value="Phosphorylase Kinase, domain 1"/>
    <property type="match status" value="1"/>
</dbReference>
<keyword evidence="13" id="KW-0325">Glycoprotein</keyword>
<keyword evidence="8" id="KW-0418">Kinase</keyword>
<evidence type="ECO:0000256" key="10">
    <source>
        <dbReference type="ARBA" id="ARBA00022989"/>
    </source>
</evidence>
<dbReference type="InterPro" id="IPR001245">
    <property type="entry name" value="Ser-Thr/Tyr_kinase_cat_dom"/>
</dbReference>
<keyword evidence="11 15" id="KW-0472">Membrane</keyword>
<evidence type="ECO:0000256" key="15">
    <source>
        <dbReference type="SAM" id="Phobius"/>
    </source>
</evidence>
<feature type="domain" description="Gnk2-homologous" evidence="18">
    <location>
        <begin position="152"/>
        <end position="259"/>
    </location>
</feature>
<comment type="caution">
    <text evidence="19">The sequence shown here is derived from an EMBL/GenBank/DDBJ whole genome shotgun (WGS) entry which is preliminary data.</text>
</comment>
<gene>
    <name evidence="19" type="ORF">PIB30_072354</name>
</gene>
<dbReference type="CDD" id="cd14066">
    <property type="entry name" value="STKc_IRAK"/>
    <property type="match status" value="1"/>
</dbReference>
<evidence type="ECO:0000313" key="20">
    <source>
        <dbReference type="Proteomes" id="UP001341840"/>
    </source>
</evidence>
<dbReference type="InterPro" id="IPR008271">
    <property type="entry name" value="Ser/Thr_kinase_AS"/>
</dbReference>
<dbReference type="PANTHER" id="PTHR27002">
    <property type="entry name" value="RECEPTOR-LIKE SERINE/THREONINE-PROTEIN KINASE SD1-8"/>
    <property type="match status" value="1"/>
</dbReference>
<keyword evidence="4 15" id="KW-0812">Transmembrane</keyword>
<evidence type="ECO:0000256" key="5">
    <source>
        <dbReference type="ARBA" id="ARBA00022729"/>
    </source>
</evidence>
<feature type="compositionally biased region" description="Polar residues" evidence="14">
    <location>
        <begin position="669"/>
        <end position="679"/>
    </location>
</feature>
<dbReference type="Gene3D" id="1.10.510.10">
    <property type="entry name" value="Transferase(Phosphotransferase) domain 1"/>
    <property type="match status" value="1"/>
</dbReference>
<dbReference type="EMBL" id="JASCZI010121684">
    <property type="protein sequence ID" value="MED6162637.1"/>
    <property type="molecule type" value="Genomic_DNA"/>
</dbReference>
<feature type="region of interest" description="Disordered" evidence="14">
    <location>
        <begin position="646"/>
        <end position="679"/>
    </location>
</feature>
<dbReference type="SUPFAM" id="SSF56112">
    <property type="entry name" value="Protein kinase-like (PK-like)"/>
    <property type="match status" value="1"/>
</dbReference>
<dbReference type="PANTHER" id="PTHR27002:SF518">
    <property type="entry name" value="PROTEIN KINASE DOMAIN"/>
    <property type="match status" value="1"/>
</dbReference>
<feature type="compositionally biased region" description="Basic and acidic residues" evidence="14">
    <location>
        <begin position="651"/>
        <end position="663"/>
    </location>
</feature>
<dbReference type="InterPro" id="IPR002902">
    <property type="entry name" value="GNK2"/>
</dbReference>
<dbReference type="InterPro" id="IPR000719">
    <property type="entry name" value="Prot_kinase_dom"/>
</dbReference>
<proteinExistence type="predicted"/>
<evidence type="ECO:0000256" key="12">
    <source>
        <dbReference type="ARBA" id="ARBA00023170"/>
    </source>
</evidence>
<sequence length="679" mass="75842">MMEETKLIMISTTTTTQLRLFLCFLLLSFFIRTITAQSPSPNYVGDDCKNSTQQSLTSGYKTNLNSVLSWLSSDAATSKGYNHTAIGTATSDAVYGLYDCRGDVTGTFCQFCVSTAASDILQHCPNRSSAVIWYNYCILRYSNHDFIGNLTITPSWQFPGTKNATNSTQELQNADTNMHSLIKNATVETKLLYAMSEFNSGGSLGQRYGLVQCSRDLTSEQCSQCLNDMLDQVPKCCATKVGWQVLAPSCLIKYDDFMFYKLVTTSQAPADPSLNSANKNGTSKTKTIVIIVSVLAAVVLLSCGIYFLWRRNQSNDEALLSESTPISMHYNPQGQGDDSLNADLPTIPLIWIRRSTNNFSDSCKLGEGGFGPVYKGNLQDGTEVAIKRLSKTSGQGLDEFKNEVIFIAKLQHRNLVRLLGCCVEENEKLLVYEYMSNSSLALHLFDVEKRKQLSWKIRMNIINGIARGLLYLHEDSRLKVIHRDMKASNVLLDQHMNPKISDFGLARAFEKDQNEENTRRIMGTYGYMAPEYAMEGLYSVKPDVFSFGVLLLEIICGKKNSGFYLSEHGQSLLVYSWRLWCEGECLKLVDPILENTYTRNEVIRCIHVGLLCVQEDAVDRPTMSTVIVMLASETMALPKPNHPAFSVGRKINKEEESTSKASKDYPSVNEVSVSNILPR</sequence>
<evidence type="ECO:0000256" key="14">
    <source>
        <dbReference type="SAM" id="MobiDB-lite"/>
    </source>
</evidence>
<keyword evidence="7" id="KW-0547">Nucleotide-binding</keyword>
<feature type="domain" description="Protein kinase" evidence="17">
    <location>
        <begin position="359"/>
        <end position="645"/>
    </location>
</feature>
<keyword evidence="12" id="KW-0675">Receptor</keyword>
<accession>A0ABU6UMU2</accession>
<evidence type="ECO:0000259" key="18">
    <source>
        <dbReference type="PROSITE" id="PS51473"/>
    </source>
</evidence>
<comment type="subcellular location">
    <subcellularLocation>
        <location evidence="1">Membrane</location>
        <topology evidence="1">Single-pass membrane protein</topology>
    </subcellularLocation>
</comment>
<evidence type="ECO:0000256" key="9">
    <source>
        <dbReference type="ARBA" id="ARBA00022840"/>
    </source>
</evidence>
<dbReference type="PROSITE" id="PS51473">
    <property type="entry name" value="GNK2"/>
    <property type="match status" value="2"/>
</dbReference>
<feature type="transmembrane region" description="Helical" evidence="15">
    <location>
        <begin position="288"/>
        <end position="309"/>
    </location>
</feature>
<reference evidence="19 20" key="1">
    <citation type="journal article" date="2023" name="Plants (Basel)">
        <title>Bridging the Gap: Combining Genomics and Transcriptomics Approaches to Understand Stylosanthes scabra, an Orphan Legume from the Brazilian Caatinga.</title>
        <authorList>
            <person name="Ferreira-Neto J.R.C."/>
            <person name="da Silva M.D."/>
            <person name="Binneck E."/>
            <person name="de Melo N.F."/>
            <person name="da Silva R.H."/>
            <person name="de Melo A.L.T.M."/>
            <person name="Pandolfi V."/>
            <person name="Bustamante F.O."/>
            <person name="Brasileiro-Vidal A.C."/>
            <person name="Benko-Iseppon A.M."/>
        </authorList>
    </citation>
    <scope>NUCLEOTIDE SEQUENCE [LARGE SCALE GENOMIC DNA]</scope>
    <source>
        <tissue evidence="19">Leaves</tissue>
    </source>
</reference>
<dbReference type="InterPro" id="IPR021820">
    <property type="entry name" value="S-locus_recpt_kinase_C"/>
</dbReference>
<evidence type="ECO:0000256" key="11">
    <source>
        <dbReference type="ARBA" id="ARBA00023136"/>
    </source>
</evidence>
<evidence type="ECO:0000256" key="7">
    <source>
        <dbReference type="ARBA" id="ARBA00022741"/>
    </source>
</evidence>